<evidence type="ECO:0000256" key="6">
    <source>
        <dbReference type="ARBA" id="ARBA00022777"/>
    </source>
</evidence>
<dbReference type="GO" id="GO:0016020">
    <property type="term" value="C:membrane"/>
    <property type="evidence" value="ECO:0007669"/>
    <property type="project" value="InterPro"/>
</dbReference>
<dbReference type="Pfam" id="PF07730">
    <property type="entry name" value="HisKA_3"/>
    <property type="match status" value="1"/>
</dbReference>
<feature type="domain" description="Signal transduction histidine kinase subgroup 3 dimerisation and phosphoacceptor" evidence="10">
    <location>
        <begin position="202"/>
        <end position="267"/>
    </location>
</feature>
<name>A0A7K3TED4_9BIFI</name>
<reference evidence="11 12" key="1">
    <citation type="submission" date="2019-10" db="EMBL/GenBank/DDBJ databases">
        <title>Bifidobacterium from non-human primates.</title>
        <authorList>
            <person name="Modesto M."/>
        </authorList>
    </citation>
    <scope>NUCLEOTIDE SEQUENCE [LARGE SCALE GENOMIC DNA]</scope>
    <source>
        <strain evidence="11 12">TREC</strain>
    </source>
</reference>
<evidence type="ECO:0000256" key="9">
    <source>
        <dbReference type="SAM" id="Phobius"/>
    </source>
</evidence>
<evidence type="ECO:0000256" key="5">
    <source>
        <dbReference type="ARBA" id="ARBA00022741"/>
    </source>
</evidence>
<dbReference type="InterPro" id="IPR011712">
    <property type="entry name" value="Sig_transdc_His_kin_sub3_dim/P"/>
</dbReference>
<dbReference type="Gene3D" id="1.20.5.1930">
    <property type="match status" value="1"/>
</dbReference>
<dbReference type="Proteomes" id="UP000469763">
    <property type="component" value="Unassembled WGS sequence"/>
</dbReference>
<dbReference type="OrthoDB" id="227596at2"/>
<evidence type="ECO:0000256" key="7">
    <source>
        <dbReference type="ARBA" id="ARBA00022840"/>
    </source>
</evidence>
<dbReference type="GO" id="GO:0046983">
    <property type="term" value="F:protein dimerization activity"/>
    <property type="evidence" value="ECO:0007669"/>
    <property type="project" value="InterPro"/>
</dbReference>
<keyword evidence="7" id="KW-0067">ATP-binding</keyword>
<dbReference type="GO" id="GO:0005524">
    <property type="term" value="F:ATP binding"/>
    <property type="evidence" value="ECO:0007669"/>
    <property type="project" value="UniProtKB-KW"/>
</dbReference>
<dbReference type="PANTHER" id="PTHR24421">
    <property type="entry name" value="NITRATE/NITRITE SENSOR PROTEIN NARX-RELATED"/>
    <property type="match status" value="1"/>
</dbReference>
<dbReference type="EC" id="2.7.13.3" evidence="2"/>
<dbReference type="EMBL" id="WHZY01000001">
    <property type="protein sequence ID" value="NEG77458.1"/>
    <property type="molecule type" value="Genomic_DNA"/>
</dbReference>
<dbReference type="PANTHER" id="PTHR24421:SF10">
    <property type="entry name" value="NITRATE_NITRITE SENSOR PROTEIN NARQ"/>
    <property type="match status" value="1"/>
</dbReference>
<keyword evidence="5" id="KW-0547">Nucleotide-binding</keyword>
<keyword evidence="3" id="KW-0597">Phosphoprotein</keyword>
<evidence type="ECO:0000256" key="2">
    <source>
        <dbReference type="ARBA" id="ARBA00012438"/>
    </source>
</evidence>
<feature type="transmembrane region" description="Helical" evidence="9">
    <location>
        <begin position="105"/>
        <end position="123"/>
    </location>
</feature>
<dbReference type="SUPFAM" id="SSF55874">
    <property type="entry name" value="ATPase domain of HSP90 chaperone/DNA topoisomerase II/histidine kinase"/>
    <property type="match status" value="1"/>
</dbReference>
<dbReference type="Gene3D" id="3.30.565.10">
    <property type="entry name" value="Histidine kinase-like ATPase, C-terminal domain"/>
    <property type="match status" value="1"/>
</dbReference>
<accession>A0A7K3TED4</accession>
<dbReference type="GO" id="GO:0000155">
    <property type="term" value="F:phosphorelay sensor kinase activity"/>
    <property type="evidence" value="ECO:0007669"/>
    <property type="project" value="InterPro"/>
</dbReference>
<keyword evidence="9" id="KW-1133">Transmembrane helix</keyword>
<comment type="caution">
    <text evidence="11">The sequence shown here is derived from an EMBL/GenBank/DDBJ whole genome shotgun (WGS) entry which is preliminary data.</text>
</comment>
<dbReference type="CDD" id="cd16917">
    <property type="entry name" value="HATPase_UhpB-NarQ-NarX-like"/>
    <property type="match status" value="1"/>
</dbReference>
<keyword evidence="12" id="KW-1185">Reference proteome</keyword>
<evidence type="ECO:0000256" key="4">
    <source>
        <dbReference type="ARBA" id="ARBA00022679"/>
    </source>
</evidence>
<dbReference type="AlphaFoldDB" id="A0A7K3TED4"/>
<evidence type="ECO:0000256" key="3">
    <source>
        <dbReference type="ARBA" id="ARBA00022553"/>
    </source>
</evidence>
<comment type="catalytic activity">
    <reaction evidence="1">
        <text>ATP + protein L-histidine = ADP + protein N-phospho-L-histidine.</text>
        <dbReference type="EC" id="2.7.13.3"/>
    </reaction>
</comment>
<dbReference type="InterPro" id="IPR050482">
    <property type="entry name" value="Sensor_HK_TwoCompSys"/>
</dbReference>
<keyword evidence="4" id="KW-0808">Transferase</keyword>
<keyword evidence="9" id="KW-0812">Transmembrane</keyword>
<evidence type="ECO:0000259" key="10">
    <source>
        <dbReference type="Pfam" id="PF07730"/>
    </source>
</evidence>
<evidence type="ECO:0000256" key="8">
    <source>
        <dbReference type="ARBA" id="ARBA00023012"/>
    </source>
</evidence>
<keyword evidence="9" id="KW-0472">Membrane</keyword>
<evidence type="ECO:0000256" key="1">
    <source>
        <dbReference type="ARBA" id="ARBA00000085"/>
    </source>
</evidence>
<protein>
    <recommendedName>
        <fullName evidence="2">histidine kinase</fullName>
        <ecNumber evidence="2">2.7.13.3</ecNumber>
    </recommendedName>
</protein>
<sequence>MRTMIDKGLLLALGAALAVAWRGGPSMEASGVEAVLVAGLLAAVSVAGLAEWLMGSRLAWVAVDAYVLAATVVPVWAAFLPSVAFDAARMPVPRVRAHASGSAGIGFAGLAVRWAWLVPAVGVPVRLVVSDARGATYWAAAIALAASTGFAFGDRVASAARARDELRSFEDRTRAAMRRNRTRLADLAEERDDAARMATLAERTRIAREIHDNVGHLLTRAIMQAQAGRAVADATGDAVASRGFTGVGATLDDAMTMVRRSVHDLEDDGTDFAARMRDAVRSFDGVRPGFAVTFASDVASAPAPVARCFATVVREALANVVHHSDAAGASVTLRDFPAFWQLVISDGGPAKAPAKGDGPSRGMGIADIEARVRALGGSSQCGPYGGGWRVFVSVPKAPWSDVRSREHNGSLAAERGTAS</sequence>
<evidence type="ECO:0000313" key="12">
    <source>
        <dbReference type="Proteomes" id="UP000469763"/>
    </source>
</evidence>
<feature type="transmembrane region" description="Helical" evidence="9">
    <location>
        <begin position="32"/>
        <end position="53"/>
    </location>
</feature>
<keyword evidence="8" id="KW-0902">Two-component regulatory system</keyword>
<feature type="transmembrane region" description="Helical" evidence="9">
    <location>
        <begin position="65"/>
        <end position="85"/>
    </location>
</feature>
<feature type="transmembrane region" description="Helical" evidence="9">
    <location>
        <begin position="135"/>
        <end position="153"/>
    </location>
</feature>
<keyword evidence="6 11" id="KW-0418">Kinase</keyword>
<dbReference type="InterPro" id="IPR036890">
    <property type="entry name" value="HATPase_C_sf"/>
</dbReference>
<proteinExistence type="predicted"/>
<gene>
    <name evidence="11" type="ORF">GFD22_00345</name>
</gene>
<organism evidence="11 12">
    <name type="scientific">Bifidobacterium avesanii</name>
    <dbReference type="NCBI Taxonomy" id="1798157"/>
    <lineage>
        <taxon>Bacteria</taxon>
        <taxon>Bacillati</taxon>
        <taxon>Actinomycetota</taxon>
        <taxon>Actinomycetes</taxon>
        <taxon>Bifidobacteriales</taxon>
        <taxon>Bifidobacteriaceae</taxon>
        <taxon>Bifidobacterium</taxon>
    </lineage>
</organism>
<evidence type="ECO:0000313" key="11">
    <source>
        <dbReference type="EMBL" id="NEG77458.1"/>
    </source>
</evidence>